<reference evidence="3 4" key="1">
    <citation type="submission" date="2018-10" db="EMBL/GenBank/DDBJ databases">
        <title>Draft genome sequence of Bacillus salarius IM0101, isolated from a hypersaline soil in Inner Mongolia, China.</title>
        <authorList>
            <person name="Yamprayoonswat W."/>
            <person name="Boonvisut S."/>
            <person name="Jumpathong W."/>
            <person name="Sittihan S."/>
            <person name="Ruangsuj P."/>
            <person name="Wanthongcharoen S."/>
            <person name="Thongpramul N."/>
            <person name="Pimmason S."/>
            <person name="Yu B."/>
            <person name="Yasawong M."/>
        </authorList>
    </citation>
    <scope>NUCLEOTIDE SEQUENCE [LARGE SCALE GENOMIC DNA]</scope>
    <source>
        <strain evidence="3 4">IM0101</strain>
    </source>
</reference>
<dbReference type="AlphaFoldDB" id="A0A3R9WN43"/>
<evidence type="ECO:0000313" key="3">
    <source>
        <dbReference type="EMBL" id="RSL29984.1"/>
    </source>
</evidence>
<dbReference type="EMBL" id="RBVX01000045">
    <property type="protein sequence ID" value="RSL29984.1"/>
    <property type="molecule type" value="Genomic_DNA"/>
</dbReference>
<feature type="domain" description="DUF58" evidence="2">
    <location>
        <begin position="221"/>
        <end position="333"/>
    </location>
</feature>
<keyword evidence="1" id="KW-0812">Transmembrane</keyword>
<dbReference type="PANTHER" id="PTHR34351:SF2">
    <property type="entry name" value="DUF58 DOMAIN-CONTAINING PROTEIN"/>
    <property type="match status" value="1"/>
</dbReference>
<gene>
    <name evidence="3" type="ORF">D7Z54_28185</name>
</gene>
<accession>A0A3R9WN43</accession>
<dbReference type="PANTHER" id="PTHR34351">
    <property type="entry name" value="SLR1927 PROTEIN-RELATED"/>
    <property type="match status" value="1"/>
</dbReference>
<proteinExistence type="predicted"/>
<organism evidence="3 4">
    <name type="scientific">Salibacterium salarium</name>
    <dbReference type="NCBI Taxonomy" id="284579"/>
    <lineage>
        <taxon>Bacteria</taxon>
        <taxon>Bacillati</taxon>
        <taxon>Bacillota</taxon>
        <taxon>Bacilli</taxon>
        <taxon>Bacillales</taxon>
        <taxon>Bacillaceae</taxon>
    </lineage>
</organism>
<sequence>MNHPENGSITGENEQQPTRGESIFFSPYMIWPLLVFLGVSLWFHIVPLILISAFLLVMSLFINLWKKFMWNAIHPGLTLSQSRIFSGQSFSMEASLANNKWLPLVWMEWEHPRQAGIRWGIEQKRAYTIRLLWLLKHQLIDWDIEGQAVQRGVYNVGEVTLRSGDPFRLTEQEKSWSLAKTLYVYPALRSVSVSTLSASMPWEMNGKKGGIIEDPLLIHGVRDYEPGDEWRRIDWRATAKTGELQTRVYEPIITKQLICCLDVKGFYTYHADQQTQQDSFEWLLSIIASVSVHHHKNGIQIGHATNALDKHRNAIVPSAPQESLTPFLDRLAEITDQQAFDSVRLLDQLLKKDQLSSPVYFFCEALTETHYHWFQKHKKQAALLTFYYVKETEYAQKMGNAALPAETFLSAADSKGVGS</sequence>
<dbReference type="Pfam" id="PF01882">
    <property type="entry name" value="DUF58"/>
    <property type="match status" value="1"/>
</dbReference>
<evidence type="ECO:0000256" key="1">
    <source>
        <dbReference type="SAM" id="Phobius"/>
    </source>
</evidence>
<feature type="transmembrane region" description="Helical" evidence="1">
    <location>
        <begin position="29"/>
        <end position="62"/>
    </location>
</feature>
<keyword evidence="4" id="KW-1185">Reference proteome</keyword>
<dbReference type="OrthoDB" id="9789943at2"/>
<comment type="caution">
    <text evidence="3">The sequence shown here is derived from an EMBL/GenBank/DDBJ whole genome shotgun (WGS) entry which is preliminary data.</text>
</comment>
<evidence type="ECO:0000259" key="2">
    <source>
        <dbReference type="Pfam" id="PF01882"/>
    </source>
</evidence>
<name>A0A3R9WN43_9BACI</name>
<evidence type="ECO:0000313" key="4">
    <source>
        <dbReference type="Proteomes" id="UP000275076"/>
    </source>
</evidence>
<dbReference type="RefSeq" id="WP_125561435.1">
    <property type="nucleotide sequence ID" value="NZ_RBVX01000045.1"/>
</dbReference>
<dbReference type="InterPro" id="IPR002881">
    <property type="entry name" value="DUF58"/>
</dbReference>
<keyword evidence="1" id="KW-0472">Membrane</keyword>
<protein>
    <submittedName>
        <fullName evidence="3">DUF58 domain-containing protein</fullName>
    </submittedName>
</protein>
<keyword evidence="1" id="KW-1133">Transmembrane helix</keyword>
<dbReference type="Proteomes" id="UP000275076">
    <property type="component" value="Unassembled WGS sequence"/>
</dbReference>